<dbReference type="RefSeq" id="WP_125349680.1">
    <property type="nucleotide sequence ID" value="NZ_RHPN01000009.1"/>
</dbReference>
<feature type="domain" description="Outer membrane protein beta-barrel" evidence="1">
    <location>
        <begin position="299"/>
        <end position="620"/>
    </location>
</feature>
<dbReference type="AlphaFoldDB" id="A0A3R8STF2"/>
<accession>A0A3R8STF2</accession>
<sequence length="696" mass="79555">MKKFFVLAVTLSGIFAFGQDEKQDSTDYNPIEIKEVLVQSQRKKMFADKAVYTFDKEALEKARYAKDLLNTLPELQVDPISNTIQSTKGGTTLILINGIEVTDNQIRSIKPEYVVRVEYFDIPPTRFATRADQVVNLITRNPENGYVYGADLTSALATGFVNGSAYAEFTKGKNNFGLEYAINLRDYNNRENNNSYNYSLRDDFNQIVDYQTNEKRFDHFGYTFQNATLRYTNTDSDKYTFQTKLYIDILTSFSDVNGNSIFSINQNSENHTVYKHTNSDYSKPTLDFYYARKLGKKDELIFNFVGAHFKTSSYDFSHEWQTNNQADVYRYVTNLQAKQTSVVGEIAHTHDFSSGKLNSGYRLTTNNINNDLVNLEGSSHYKVNYLQQYMYSEFSGKTKKLMYRLGMGLTNIHNQSEENTENTWTITPKIVLGYEIAKNKSLRFTTSYTPTSPWSNALSSNVVQIVPNIVQKGNPELNIQKSFVNNLVYSYNSKYFDLNTNLFYRYKKDAINELYILDGNRYALTYENAENSQSLGVQISGSVKPFGTDLLTLKVVLKPTTESVKLKDGRSIKNDYLGNNFVINSAFKNFSISYILNIPAYSLDGAFLSTNENSSDLSIAYKKNNWTFSTGMYWIGIPSEYKVKSLKESLVNYTSHTQIWNNKNMFILGLSYDFSTGKETNINRKLENETAGAATF</sequence>
<protein>
    <submittedName>
        <fullName evidence="2">TonB-dependent receptor</fullName>
    </submittedName>
</protein>
<dbReference type="Pfam" id="PF14905">
    <property type="entry name" value="OMP_b-brl_3"/>
    <property type="match status" value="1"/>
</dbReference>
<evidence type="ECO:0000259" key="1">
    <source>
        <dbReference type="Pfam" id="PF14905"/>
    </source>
</evidence>
<reference evidence="2 3" key="1">
    <citation type="submission" date="2018-10" db="EMBL/GenBank/DDBJ databases">
        <title>Transmission dynamics of multidrug resistant bacteria on intensive care unit surfaces.</title>
        <authorList>
            <person name="D'Souza A.W."/>
            <person name="Potter R.F."/>
            <person name="Wallace M."/>
            <person name="Shupe A."/>
            <person name="Patel S."/>
            <person name="Sun S."/>
            <person name="Gul D."/>
            <person name="Kwon J.H."/>
            <person name="Andleeb S."/>
            <person name="Burnham C.-A.D."/>
            <person name="Dantas G."/>
        </authorList>
    </citation>
    <scope>NUCLEOTIDE SEQUENCE [LARGE SCALE GENOMIC DNA]</scope>
    <source>
        <strain evidence="2 3">WF_348</strain>
    </source>
</reference>
<evidence type="ECO:0000313" key="3">
    <source>
        <dbReference type="Proteomes" id="UP000267844"/>
    </source>
</evidence>
<keyword evidence="2" id="KW-0675">Receptor</keyword>
<dbReference type="InterPro" id="IPR037066">
    <property type="entry name" value="Plug_dom_sf"/>
</dbReference>
<name>A0A3R8STF2_9FLAO</name>
<comment type="caution">
    <text evidence="2">The sequence shown here is derived from an EMBL/GenBank/DDBJ whole genome shotgun (WGS) entry which is preliminary data.</text>
</comment>
<gene>
    <name evidence="2" type="ORF">EGI89_07040</name>
</gene>
<proteinExistence type="predicted"/>
<evidence type="ECO:0000313" key="2">
    <source>
        <dbReference type="EMBL" id="RRT91986.1"/>
    </source>
</evidence>
<organism evidence="2 3">
    <name type="scientific">Empedobacter falsenii</name>
    <dbReference type="NCBI Taxonomy" id="343874"/>
    <lineage>
        <taxon>Bacteria</taxon>
        <taxon>Pseudomonadati</taxon>
        <taxon>Bacteroidota</taxon>
        <taxon>Flavobacteriia</taxon>
        <taxon>Flavobacteriales</taxon>
        <taxon>Weeksellaceae</taxon>
        <taxon>Empedobacter</taxon>
    </lineage>
</organism>
<dbReference type="Proteomes" id="UP000267844">
    <property type="component" value="Unassembled WGS sequence"/>
</dbReference>
<dbReference type="Gene3D" id="2.170.130.10">
    <property type="entry name" value="TonB-dependent receptor, plug domain"/>
    <property type="match status" value="1"/>
</dbReference>
<dbReference type="EMBL" id="RHPO01000011">
    <property type="protein sequence ID" value="RRT91986.1"/>
    <property type="molecule type" value="Genomic_DNA"/>
</dbReference>
<dbReference type="InterPro" id="IPR041700">
    <property type="entry name" value="OMP_b-brl_3"/>
</dbReference>
<dbReference type="SUPFAM" id="SSF56935">
    <property type="entry name" value="Porins"/>
    <property type="match status" value="1"/>
</dbReference>